<name>A0A915HSW6_ROMCU</name>
<feature type="domain" description="DUF6570" evidence="1">
    <location>
        <begin position="36"/>
        <end position="130"/>
    </location>
</feature>
<accession>A0A915HSW6</accession>
<dbReference type="AlphaFoldDB" id="A0A915HSW6"/>
<evidence type="ECO:0000313" key="2">
    <source>
        <dbReference type="Proteomes" id="UP000887565"/>
    </source>
</evidence>
<dbReference type="Proteomes" id="UP000887565">
    <property type="component" value="Unplaced"/>
</dbReference>
<organism evidence="2 3">
    <name type="scientific">Romanomermis culicivorax</name>
    <name type="common">Nematode worm</name>
    <dbReference type="NCBI Taxonomy" id="13658"/>
    <lineage>
        <taxon>Eukaryota</taxon>
        <taxon>Metazoa</taxon>
        <taxon>Ecdysozoa</taxon>
        <taxon>Nematoda</taxon>
        <taxon>Enoplea</taxon>
        <taxon>Dorylaimia</taxon>
        <taxon>Mermithida</taxon>
        <taxon>Mermithoidea</taxon>
        <taxon>Mermithidae</taxon>
        <taxon>Romanomermis</taxon>
    </lineage>
</organism>
<reference evidence="3" key="1">
    <citation type="submission" date="2022-11" db="UniProtKB">
        <authorList>
            <consortium name="WormBaseParasite"/>
        </authorList>
    </citation>
    <scope>IDENTIFICATION</scope>
</reference>
<dbReference type="Pfam" id="PF20209">
    <property type="entry name" value="DUF6570"/>
    <property type="match status" value="1"/>
</dbReference>
<dbReference type="WBParaSite" id="nRc.2.0.1.t04626-RA">
    <property type="protein sequence ID" value="nRc.2.0.1.t04626-RA"/>
    <property type="gene ID" value="nRc.2.0.1.g04626"/>
</dbReference>
<evidence type="ECO:0000313" key="3">
    <source>
        <dbReference type="WBParaSite" id="nRc.2.0.1.t04626-RA"/>
    </source>
</evidence>
<protein>
    <submittedName>
        <fullName evidence="3">DUF6570 domain-containing protein</fullName>
    </submittedName>
</protein>
<evidence type="ECO:0000259" key="1">
    <source>
        <dbReference type="Pfam" id="PF20209"/>
    </source>
</evidence>
<proteinExistence type="predicted"/>
<dbReference type="InterPro" id="IPR046700">
    <property type="entry name" value="DUF6570"/>
</dbReference>
<sequence>MDGFCAKEDKSVKDQALKAVIRQDCLVGDVDLENETIIKLKPLSKRKGPKDYVEALKGLALHLPLPLKATHEYLKCKLPSADALSILVDSCPTKKNVVWRSAVNLDKVYAALRKLKEINPMYADIEINTDFANTAENEIPVSVLEGTTVQHTVTEQEFESMLKKGIKCEPYTHITVETMKDDVDPNLMDVEIYRTMKIQSTPLNFDNDKLDLMCFPELYPTGYNGLYSSRPRKFVRRMSYEKWRLCRNETKSKSYNDGRCSTRQNAMDLKFGPATWFLTLSAAEYAWPDMEEYLQHQMRMKSRQTNA</sequence>
<keyword evidence="2" id="KW-1185">Reference proteome</keyword>